<dbReference type="Pfam" id="PF00400">
    <property type="entry name" value="WD40"/>
    <property type="match status" value="5"/>
</dbReference>
<dbReference type="PANTHER" id="PTHR15653:SF3">
    <property type="entry name" value="STRIATIN-3"/>
    <property type="match status" value="1"/>
</dbReference>
<dbReference type="GeneID" id="516375"/>
<evidence type="ECO:0000256" key="6">
    <source>
        <dbReference type="ARBA" id="ARBA00022574"/>
    </source>
</evidence>
<dbReference type="PANTHER" id="PTHR15653">
    <property type="entry name" value="STRIATIN"/>
    <property type="match status" value="1"/>
</dbReference>
<evidence type="ECO:0000256" key="12">
    <source>
        <dbReference type="ARBA" id="ARBA00058972"/>
    </source>
</evidence>
<keyword evidence="6 15" id="KW-0853">WD repeat</keyword>
<dbReference type="OrthoDB" id="727118at2759"/>
<dbReference type="CTD" id="29966"/>
<sequence>MDELAGGGGGGPAMASPPRQQQGPGGNMSLSPGGNGAAGGGGPPATEGAGPAAGPELSRPQQYTIPGILHYIQHEWARFEMERAHWEVERAELQARIAFLQGERKGQENLKKDLVRRIKMLEYALKQERAKYHKLKYGTELNQGDLKMPTFESEETKDTEAPTAPQNSQLTWKQGRQLLRQYLQEVGYTDTILDVRSQRVRSLLGLSNSEPNGSVETKNLEQILNGGESPKQKGQEIKRTSGDVLETFNFLENADDSDEEEENDMIEGIPEGKDKHRINKHKIGNEGLAADLTDDPDTEEALKEFDFLVTAEDGEGAGEARSSGDGTEWGVNRTKLYDTIADLGDDELPLIPSGIINQSRSASTRMTDHEGARAEEAEPITFPSGGGKSFIMGSDDVLLSVLGLGDLADLTVTNDADYSYDLPANKDAFRKTWNPKYTLRSHFDGVRALAFHPVEPVLVTASEDHTLKLWNLQKTVPAKKSASLDVEPIYTFRAHIGPVLSLAISSNGEQCFSGGTDATIQWWNMPSPNVDPYDTYEPNVLAGTLIAHTDAVWGLAYSGIKNQLLSCSADGTVRLWNPQEKLPCICTYNGDKEHGIPTSVDFIGCDPAHMVTSFNTGSTVIYDLETSQSLVMLSSQMDSGLQSSNHINRVVSHPTLPVTITAHEDRHIKFFDNKTGKMIHSMVAHLDAVTSLAVDPNGIYLMSGSHDCSIRLWNLDSKTCVQEITAHRKKLDESIYDVAFHPSKAYIASAGADALAKVFV</sequence>
<dbReference type="Gene3D" id="1.20.5.300">
    <property type="match status" value="1"/>
</dbReference>
<organism evidence="19 20">
    <name type="scientific">Bos taurus</name>
    <name type="common">Bovine</name>
    <dbReference type="NCBI Taxonomy" id="9913"/>
    <lineage>
        <taxon>Eukaryota</taxon>
        <taxon>Metazoa</taxon>
        <taxon>Chordata</taxon>
        <taxon>Craniata</taxon>
        <taxon>Vertebrata</taxon>
        <taxon>Euteleostomi</taxon>
        <taxon>Mammalia</taxon>
        <taxon>Eutheria</taxon>
        <taxon>Laurasiatheria</taxon>
        <taxon>Artiodactyla</taxon>
        <taxon>Ruminantia</taxon>
        <taxon>Pecora</taxon>
        <taxon>Bovidae</taxon>
        <taxon>Bovinae</taxon>
        <taxon>Bos</taxon>
    </lineage>
</organism>
<evidence type="ECO:0000313" key="21">
    <source>
        <dbReference type="VGNC" id="VGNC:35425"/>
    </source>
</evidence>
<dbReference type="Pfam" id="PF08232">
    <property type="entry name" value="Striatin"/>
    <property type="match status" value="1"/>
</dbReference>
<evidence type="ECO:0000256" key="7">
    <source>
        <dbReference type="ARBA" id="ARBA00022737"/>
    </source>
</evidence>
<evidence type="ECO:0000259" key="18">
    <source>
        <dbReference type="Pfam" id="PF08232"/>
    </source>
</evidence>
<evidence type="ECO:0000256" key="11">
    <source>
        <dbReference type="ARBA" id="ARBA00023136"/>
    </source>
</evidence>
<evidence type="ECO:0000256" key="8">
    <source>
        <dbReference type="ARBA" id="ARBA00022860"/>
    </source>
</evidence>
<dbReference type="GeneTree" id="ENSGT00950000183095"/>
<keyword evidence="4" id="KW-0963">Cytoplasm</keyword>
<reference evidence="19" key="3">
    <citation type="submission" date="2025-09" db="UniProtKB">
        <authorList>
            <consortium name="Ensembl"/>
        </authorList>
    </citation>
    <scope>IDENTIFICATION</scope>
    <source>
        <strain evidence="19">Hereford</strain>
    </source>
</reference>
<reference evidence="19" key="1">
    <citation type="submission" date="2018-03" db="EMBL/GenBank/DDBJ databases">
        <title>ARS-UCD1.2.</title>
        <authorList>
            <person name="Rosen B.D."/>
            <person name="Bickhart D.M."/>
            <person name="Koren S."/>
            <person name="Schnabel R.D."/>
            <person name="Hall R."/>
            <person name="Zimin A."/>
            <person name="Dreischer C."/>
            <person name="Schultheiss S."/>
            <person name="Schroeder S.G."/>
            <person name="Elsik C.G."/>
            <person name="Couldrey C."/>
            <person name="Liu G.E."/>
            <person name="Van Tassell C.P."/>
            <person name="Phillippy A.M."/>
            <person name="Smith T.P.L."/>
            <person name="Medrano J.F."/>
        </authorList>
    </citation>
    <scope>NUCLEOTIDE SEQUENCE [LARGE SCALE GENOMIC DNA]</scope>
    <source>
        <strain evidence="19">Hereford</strain>
    </source>
</reference>
<feature type="compositionally biased region" description="Low complexity" evidence="17">
    <location>
        <begin position="44"/>
        <end position="55"/>
    </location>
</feature>
<reference evidence="19" key="2">
    <citation type="submission" date="2025-08" db="UniProtKB">
        <authorList>
            <consortium name="Ensembl"/>
        </authorList>
    </citation>
    <scope>IDENTIFICATION</scope>
    <source>
        <strain evidence="19">Hereford</strain>
    </source>
</reference>
<dbReference type="SMART" id="SM00320">
    <property type="entry name" value="WD40"/>
    <property type="match status" value="7"/>
</dbReference>
<dbReference type="VGNC" id="VGNC:35425">
    <property type="gene designation" value="STRN3"/>
</dbReference>
<evidence type="ECO:0000256" key="3">
    <source>
        <dbReference type="ARBA" id="ARBA00009616"/>
    </source>
</evidence>
<keyword evidence="10 16" id="KW-0175">Coiled coil</keyword>
<feature type="coiled-coil region" evidence="16">
    <location>
        <begin position="83"/>
        <end position="131"/>
    </location>
</feature>
<feature type="compositionally biased region" description="Gly residues" evidence="17">
    <location>
        <begin position="33"/>
        <end position="43"/>
    </location>
</feature>
<comment type="subcellular location">
    <subcellularLocation>
        <location evidence="2">Cytoplasm</location>
    </subcellularLocation>
    <subcellularLocation>
        <location evidence="1">Membrane</location>
        <topology evidence="1">Peripheral membrane protein</topology>
    </subcellularLocation>
</comment>
<dbReference type="AlphaFoldDB" id="A0A3Q1MKM1"/>
<dbReference type="InterPro" id="IPR051488">
    <property type="entry name" value="WD_repeat_striatin"/>
</dbReference>
<dbReference type="PROSITE" id="PS50082">
    <property type="entry name" value="WD_REPEATS_2"/>
    <property type="match status" value="4"/>
</dbReference>
<dbReference type="SUPFAM" id="SSF50978">
    <property type="entry name" value="WD40 repeat-like"/>
    <property type="match status" value="1"/>
</dbReference>
<evidence type="ECO:0000256" key="9">
    <source>
        <dbReference type="ARBA" id="ARBA00022990"/>
    </source>
</evidence>
<keyword evidence="7" id="KW-0677">Repeat</keyword>
<dbReference type="InterPro" id="IPR015943">
    <property type="entry name" value="WD40/YVTN_repeat-like_dom_sf"/>
</dbReference>
<dbReference type="InterPro" id="IPR020472">
    <property type="entry name" value="WD40_PAC1"/>
</dbReference>
<evidence type="ECO:0000256" key="4">
    <source>
        <dbReference type="ARBA" id="ARBA00022490"/>
    </source>
</evidence>
<feature type="domain" description="Striatin N-terminal" evidence="18">
    <location>
        <begin position="64"/>
        <end position="193"/>
    </location>
</feature>
<evidence type="ECO:0000313" key="20">
    <source>
        <dbReference type="Proteomes" id="UP000009136"/>
    </source>
</evidence>
<comment type="subunit">
    <text evidence="13">Tetramerizes. Part of the core of STRIPAK complexes composed of PP2A catalytic and scaffolding subunits, the striatins (PP2A regulatory subunits), the striatin-associated proteins MOB4, STRIP1 and STRIP2, PDCD10 and members of the STE20 kinases, such as STK24 and STK26. The STRIPAK complex can be extended by adapter proteins such as SLMAP:SIKE1 or CTTNBP2NL. Interacts with CDC42BPB.</text>
</comment>
<dbReference type="FunFam" id="2.130.10.10:FF:000110">
    <property type="entry name" value="striatin-3 isoform X2"/>
    <property type="match status" value="1"/>
</dbReference>
<dbReference type="FunFam" id="2.130.10.10:FF:000616">
    <property type="entry name" value="Striatin-3 isoform B"/>
    <property type="match status" value="1"/>
</dbReference>
<accession>A0A3Q1MKM1</accession>
<evidence type="ECO:0000256" key="15">
    <source>
        <dbReference type="PROSITE-ProRule" id="PRU00221"/>
    </source>
</evidence>
<keyword evidence="11" id="KW-0472">Membrane</keyword>
<evidence type="ECO:0000256" key="1">
    <source>
        <dbReference type="ARBA" id="ARBA00004170"/>
    </source>
</evidence>
<dbReference type="PRINTS" id="PR00320">
    <property type="entry name" value="GPROTEINBRPT"/>
</dbReference>
<feature type="compositionally biased region" description="Gly residues" evidence="17">
    <location>
        <begin position="1"/>
        <end position="12"/>
    </location>
</feature>
<dbReference type="GO" id="GO:0005737">
    <property type="term" value="C:cytoplasm"/>
    <property type="evidence" value="ECO:0007669"/>
    <property type="project" value="UniProtKB-SubCell"/>
</dbReference>
<feature type="repeat" description="WD" evidence="15">
    <location>
        <begin position="682"/>
        <end position="723"/>
    </location>
</feature>
<evidence type="ECO:0000313" key="19">
    <source>
        <dbReference type="Ensembl" id="ENSBTAP00000071448.1"/>
    </source>
</evidence>
<feature type="region of interest" description="Disordered" evidence="17">
    <location>
        <begin position="1"/>
        <end position="60"/>
    </location>
</feature>
<evidence type="ECO:0000256" key="16">
    <source>
        <dbReference type="SAM" id="Coils"/>
    </source>
</evidence>
<protein>
    <recommendedName>
        <fullName evidence="14">Striatin-3</fullName>
    </recommendedName>
</protein>
<evidence type="ECO:0000256" key="17">
    <source>
        <dbReference type="SAM" id="MobiDB-lite"/>
    </source>
</evidence>
<dbReference type="GO" id="GO:0016020">
    <property type="term" value="C:membrane"/>
    <property type="evidence" value="ECO:0007669"/>
    <property type="project" value="UniProtKB-SubCell"/>
</dbReference>
<comment type="function">
    <text evidence="12">Calmodulin-binding scaffolding protein which is the center of the striatin-interacting phosphatase and kinase (STRIPAK) complexes. STRIPAK complexes have critical roles in protein (de)phosphorylation and are regulators of multiple signaling pathways including Hippo, MAPK, nuclear receptor and cytoskeleton remodeling. Different types of STRIPAK complexes are involved in a variety of biological processes such as cell growth, differentiation, apoptosis, metabolism and immune regulation.</text>
</comment>
<evidence type="ECO:0000256" key="14">
    <source>
        <dbReference type="ARBA" id="ARBA00074037"/>
    </source>
</evidence>
<gene>
    <name evidence="19 21" type="primary">STRN3</name>
</gene>
<keyword evidence="8" id="KW-0112">Calmodulin-binding</keyword>
<evidence type="ECO:0000256" key="5">
    <source>
        <dbReference type="ARBA" id="ARBA00022553"/>
    </source>
</evidence>
<dbReference type="Bgee" id="ENSBTAG00000021845">
    <property type="expression patterns" value="Expressed in longissimus thoracis muscle and 105 other cell types or tissues"/>
</dbReference>
<dbReference type="Ensembl" id="ENSBTAT00000073865.2">
    <property type="protein sequence ID" value="ENSBTAP00000071448.1"/>
    <property type="gene ID" value="ENSBTAG00000021845.7"/>
</dbReference>
<feature type="repeat" description="WD" evidence="15">
    <location>
        <begin position="545"/>
        <end position="577"/>
    </location>
</feature>
<dbReference type="Proteomes" id="UP000009136">
    <property type="component" value="Chromosome 21"/>
</dbReference>
<dbReference type="InterPro" id="IPR001680">
    <property type="entry name" value="WD40_rpt"/>
</dbReference>
<dbReference type="CDD" id="cd00200">
    <property type="entry name" value="WD40"/>
    <property type="match status" value="1"/>
</dbReference>
<proteinExistence type="inferred from homology"/>
<comment type="similarity">
    <text evidence="3">Belongs to the WD repeat striatin family.</text>
</comment>
<feature type="repeat" description="WD" evidence="15">
    <location>
        <begin position="492"/>
        <end position="525"/>
    </location>
</feature>
<evidence type="ECO:0000256" key="10">
    <source>
        <dbReference type="ARBA" id="ARBA00023054"/>
    </source>
</evidence>
<dbReference type="RefSeq" id="XP_005222102.1">
    <property type="nucleotide sequence ID" value="XM_005222045.5"/>
</dbReference>
<dbReference type="VEuPathDB" id="HostDB:ENSBTAG00000021845"/>
<dbReference type="GO" id="GO:0005516">
    <property type="term" value="F:calmodulin binding"/>
    <property type="evidence" value="ECO:0007669"/>
    <property type="project" value="UniProtKB-KW"/>
</dbReference>
<dbReference type="PROSITE" id="PS00678">
    <property type="entry name" value="WD_REPEATS_1"/>
    <property type="match status" value="2"/>
</dbReference>
<dbReference type="PROSITE" id="PS50294">
    <property type="entry name" value="WD_REPEATS_REGION"/>
    <property type="match status" value="4"/>
</dbReference>
<dbReference type="Gene3D" id="2.130.10.10">
    <property type="entry name" value="YVTN repeat-like/Quinoprotein amine dehydrogenase"/>
    <property type="match status" value="3"/>
</dbReference>
<dbReference type="FunFam" id="1.20.5.300:FF:000001">
    <property type="entry name" value="striatin isoform X1"/>
    <property type="match status" value="1"/>
</dbReference>
<dbReference type="InterPro" id="IPR019775">
    <property type="entry name" value="WD40_repeat_CS"/>
</dbReference>
<keyword evidence="20" id="KW-1185">Reference proteome</keyword>
<feature type="repeat" description="WD" evidence="15">
    <location>
        <begin position="439"/>
        <end position="480"/>
    </location>
</feature>
<dbReference type="InterPro" id="IPR036322">
    <property type="entry name" value="WD40_repeat_dom_sf"/>
</dbReference>
<evidence type="ECO:0000256" key="2">
    <source>
        <dbReference type="ARBA" id="ARBA00004496"/>
    </source>
</evidence>
<dbReference type="InterPro" id="IPR013258">
    <property type="entry name" value="Striatin_N"/>
</dbReference>
<keyword evidence="5" id="KW-0597">Phosphoprotein</keyword>
<name>A0A3Q1MKM1_BOVIN</name>
<evidence type="ECO:0000256" key="13">
    <source>
        <dbReference type="ARBA" id="ARBA00063392"/>
    </source>
</evidence>
<dbReference type="FunFam" id="2.130.10.10:FF:000134">
    <property type="entry name" value="striatin-3 isoform X2"/>
    <property type="match status" value="1"/>
</dbReference>
<keyword evidence="9" id="KW-0007">Acetylation</keyword>